<dbReference type="AlphaFoldDB" id="V9TTQ3"/>
<dbReference type="OrthoDB" id="9794137at2"/>
<dbReference type="Gene3D" id="3.40.50.1010">
    <property type="entry name" value="5'-nuclease"/>
    <property type="match status" value="1"/>
</dbReference>
<dbReference type="KEGG" id="efk:P856_322"/>
<dbReference type="GO" id="GO:0004540">
    <property type="term" value="F:RNA nuclease activity"/>
    <property type="evidence" value="ECO:0007669"/>
    <property type="project" value="InterPro"/>
</dbReference>
<organism evidence="3 4">
    <name type="scientific">Candidatus Endolissoclinum faulkneri L5</name>
    <dbReference type="NCBI Taxonomy" id="1401328"/>
    <lineage>
        <taxon>Bacteria</taxon>
        <taxon>Pseudomonadati</taxon>
        <taxon>Pseudomonadota</taxon>
        <taxon>Alphaproteobacteria</taxon>
        <taxon>Rhodospirillales</taxon>
        <taxon>Rhodospirillaceae</taxon>
        <taxon>Candidatus Endolissoclinum</taxon>
    </lineage>
</organism>
<gene>
    <name evidence="3" type="ORF">P856_322</name>
</gene>
<dbReference type="EMBL" id="CP006745">
    <property type="protein sequence ID" value="AHC73547.1"/>
    <property type="molecule type" value="Genomic_DNA"/>
</dbReference>
<accession>V9TTQ3</accession>
<reference evidence="3 4" key="1">
    <citation type="journal article" date="2013" name="PLoS ONE">
        <title>Bacterial endosymbiosis in a chordate host: long-term co-evolution and conservation of secondary metabolism.</title>
        <authorList>
            <person name="Kwan J.C."/>
            <person name="Schmidt E.W."/>
        </authorList>
    </citation>
    <scope>NUCLEOTIDE SEQUENCE [LARGE SCALE GENOMIC DNA]</scope>
    <source>
        <strain evidence="4">faulkneri L5</strain>
    </source>
</reference>
<feature type="region of interest" description="Disordered" evidence="1">
    <location>
        <begin position="178"/>
        <end position="200"/>
    </location>
</feature>
<feature type="domain" description="NYN" evidence="2">
    <location>
        <begin position="8"/>
        <end position="166"/>
    </location>
</feature>
<dbReference type="PATRIC" id="fig|1401328.3.peg.313"/>
<feature type="compositionally biased region" description="Polar residues" evidence="1">
    <location>
        <begin position="182"/>
        <end position="191"/>
    </location>
</feature>
<dbReference type="PANTHER" id="PTHR35458">
    <property type="entry name" value="SLR0755 PROTEIN"/>
    <property type="match status" value="1"/>
</dbReference>
<dbReference type="InterPro" id="IPR021139">
    <property type="entry name" value="NYN"/>
</dbReference>
<dbReference type="InterPro" id="IPR047140">
    <property type="entry name" value="LabA"/>
</dbReference>
<proteinExistence type="predicted"/>
<dbReference type="RefSeq" id="WP_025300428.1">
    <property type="nucleotide sequence ID" value="NZ_CP006745.1"/>
</dbReference>
<protein>
    <recommendedName>
        <fullName evidence="2">NYN domain-containing protein</fullName>
    </recommendedName>
</protein>
<evidence type="ECO:0000313" key="3">
    <source>
        <dbReference type="EMBL" id="AHC73547.1"/>
    </source>
</evidence>
<dbReference type="CDD" id="cd10911">
    <property type="entry name" value="PIN_LabA"/>
    <property type="match status" value="1"/>
</dbReference>
<dbReference type="eggNOG" id="COG1432">
    <property type="taxonomic scope" value="Bacteria"/>
</dbReference>
<keyword evidence="4" id="KW-1185">Reference proteome</keyword>
<dbReference type="Pfam" id="PF01936">
    <property type="entry name" value="NYN"/>
    <property type="match status" value="1"/>
</dbReference>
<dbReference type="STRING" id="1401328.P856_322"/>
<evidence type="ECO:0000313" key="4">
    <source>
        <dbReference type="Proteomes" id="UP000018700"/>
    </source>
</evidence>
<name>V9TTQ3_9PROT</name>
<evidence type="ECO:0000256" key="1">
    <source>
        <dbReference type="SAM" id="MobiDB-lite"/>
    </source>
</evidence>
<dbReference type="PANTHER" id="PTHR35458:SF2">
    <property type="entry name" value="SLR0755 PROTEIN"/>
    <property type="match status" value="1"/>
</dbReference>
<evidence type="ECO:0000259" key="2">
    <source>
        <dbReference type="Pfam" id="PF01936"/>
    </source>
</evidence>
<dbReference type="HOGENOM" id="CLU_092340_0_0_5"/>
<dbReference type="Proteomes" id="UP000018700">
    <property type="component" value="Chromosome"/>
</dbReference>
<sequence length="230" mass="26231">MLFHPDDRIALFIDGANLYSAARSLGFDIDYKRLLDLFVSKARLIRAFYYTAVLEDQEYSPIRPLVDWLDYNGYTLVTKPAKEFTDGTGRRKVKGNMDIELAVDMMAMVDLIDHVVLFSGDGDFRSLISAVQNKGVRASIVSSIRTQPPMIADELRRQADQFIELDQLAADIERIHHLNRGDQPQDQSSPSLDPYIEPYNNLDEDYIEENDCIDNNQSEIVSHTLHSKSD</sequence>